<proteinExistence type="predicted"/>
<dbReference type="EMBL" id="JOJR01010204">
    <property type="protein sequence ID" value="RCN25852.1"/>
    <property type="molecule type" value="Genomic_DNA"/>
</dbReference>
<gene>
    <name evidence="2" type="ORF">ANCCAN_28433</name>
</gene>
<sequence>MGGEIAGTIMKASERKSCVRNIDRYGLPTSFPSICSWNGNCQHLRWCKSCQSKSLKTSYVSSDHGSSLTSPLEERQKSSWLSPFSDYSPMYSIRNRTEKERNSTGFADTAEDLQPPRYEDTIGMNDPTHVRDYKKLSLSPSEETRGHDRLAGIIEDDSGLESDSGDRSRLRKTPGLLEPSRRSESKRPGPYQKSQQTTSNEDAPCIIRPPLQDNPQKSQEDEDTSQISDSFATTAPKLFSDVIERHTTL</sequence>
<evidence type="ECO:0000313" key="3">
    <source>
        <dbReference type="Proteomes" id="UP000252519"/>
    </source>
</evidence>
<reference evidence="2 3" key="1">
    <citation type="submission" date="2014-10" db="EMBL/GenBank/DDBJ databases">
        <title>Draft genome of the hookworm Ancylostoma caninum.</title>
        <authorList>
            <person name="Mitreva M."/>
        </authorList>
    </citation>
    <scope>NUCLEOTIDE SEQUENCE [LARGE SCALE GENOMIC DNA]</scope>
    <source>
        <strain evidence="2 3">Baltimore</strain>
    </source>
</reference>
<dbReference type="AlphaFoldDB" id="A0A368F1C2"/>
<organism evidence="2 3">
    <name type="scientific">Ancylostoma caninum</name>
    <name type="common">Dog hookworm</name>
    <dbReference type="NCBI Taxonomy" id="29170"/>
    <lineage>
        <taxon>Eukaryota</taxon>
        <taxon>Metazoa</taxon>
        <taxon>Ecdysozoa</taxon>
        <taxon>Nematoda</taxon>
        <taxon>Chromadorea</taxon>
        <taxon>Rhabditida</taxon>
        <taxon>Rhabditina</taxon>
        <taxon>Rhabditomorpha</taxon>
        <taxon>Strongyloidea</taxon>
        <taxon>Ancylostomatidae</taxon>
        <taxon>Ancylostomatinae</taxon>
        <taxon>Ancylostoma</taxon>
    </lineage>
</organism>
<protein>
    <submittedName>
        <fullName evidence="2">Uncharacterized protein</fullName>
    </submittedName>
</protein>
<keyword evidence="3" id="KW-1185">Reference proteome</keyword>
<name>A0A368F1C2_ANCCA</name>
<dbReference type="Proteomes" id="UP000252519">
    <property type="component" value="Unassembled WGS sequence"/>
</dbReference>
<accession>A0A368F1C2</accession>
<dbReference type="STRING" id="29170.A0A368F1C2"/>
<evidence type="ECO:0000256" key="1">
    <source>
        <dbReference type="SAM" id="MobiDB-lite"/>
    </source>
</evidence>
<comment type="caution">
    <text evidence="2">The sequence shown here is derived from an EMBL/GenBank/DDBJ whole genome shotgun (WGS) entry which is preliminary data.</text>
</comment>
<feature type="compositionally biased region" description="Polar residues" evidence="1">
    <location>
        <begin position="192"/>
        <end position="201"/>
    </location>
</feature>
<feature type="region of interest" description="Disordered" evidence="1">
    <location>
        <begin position="95"/>
        <end position="249"/>
    </location>
</feature>
<evidence type="ECO:0000313" key="2">
    <source>
        <dbReference type="EMBL" id="RCN25852.1"/>
    </source>
</evidence>